<accession>M4QCT6</accession>
<proteinExistence type="predicted"/>
<keyword evidence="2" id="KW-0496">Mitochondrion</keyword>
<evidence type="ECO:0000313" key="2">
    <source>
        <dbReference type="EMBL" id="AGH24010.1"/>
    </source>
</evidence>
<keyword evidence="1" id="KW-1133">Transmembrane helix</keyword>
<protein>
    <submittedName>
        <fullName evidence="2">Uncharacterized protein</fullName>
    </submittedName>
</protein>
<keyword evidence="1" id="KW-0472">Membrane</keyword>
<dbReference type="RefSeq" id="YP_007890516.1">
    <property type="nucleotide sequence ID" value="NC_021124.1"/>
</dbReference>
<reference evidence="2" key="1">
    <citation type="journal article" date="2013" name="Genome Biol. Evol.">
        <title>Strikingly bacteria-like and gene-rich mitochondrial genomes throughout jakobid protists.</title>
        <authorList>
            <person name="Burger G."/>
            <person name="Gray M.W."/>
            <person name="Forget L."/>
            <person name="Lang B.F."/>
        </authorList>
    </citation>
    <scope>NUCLEOTIDE SEQUENCE</scope>
    <source>
        <strain evidence="2">ATCC PRA-185</strain>
    </source>
</reference>
<dbReference type="GeneID" id="15332867"/>
<feature type="transmembrane region" description="Helical" evidence="1">
    <location>
        <begin position="100"/>
        <end position="119"/>
    </location>
</feature>
<dbReference type="AlphaFoldDB" id="M4QCT6"/>
<name>M4QCT6_ANDGO</name>
<gene>
    <name evidence="2" type="primary">orf123</name>
</gene>
<geneLocation type="mitochondrion" evidence="2"/>
<feature type="transmembrane region" description="Helical" evidence="1">
    <location>
        <begin position="20"/>
        <end position="43"/>
    </location>
</feature>
<evidence type="ECO:0000256" key="1">
    <source>
        <dbReference type="SAM" id="Phobius"/>
    </source>
</evidence>
<organism evidence="2">
    <name type="scientific">Andalucia godoyi</name>
    <name type="common">Flagellate</name>
    <dbReference type="NCBI Taxonomy" id="505711"/>
    <lineage>
        <taxon>Eukaryota</taxon>
        <taxon>Discoba</taxon>
        <taxon>Jakobida</taxon>
        <taxon>Andalucina</taxon>
        <taxon>Andaluciidae</taxon>
        <taxon>Andalucia</taxon>
    </lineage>
</organism>
<sequence>MSNLQKETDLLQEIQKLKFFFQLSLFLILVLLFTSLTLLLFQIHQWQDFLLQMKSEIQNLKSSFLFTENISNPSPEETPLPMKSKVIQYSYSLGSFVQKVGQIAFLTFKTTVFTIFTFFESWK</sequence>
<keyword evidence="1" id="KW-0812">Transmembrane</keyword>
<dbReference type="EMBL" id="KC353352">
    <property type="protein sequence ID" value="AGH24010.1"/>
    <property type="molecule type" value="Genomic_DNA"/>
</dbReference>